<evidence type="ECO:0008006" key="4">
    <source>
        <dbReference type="Google" id="ProtNLM"/>
    </source>
</evidence>
<dbReference type="Proteomes" id="UP000280955">
    <property type="component" value="Unassembled WGS sequence"/>
</dbReference>
<keyword evidence="1" id="KW-0812">Transmembrane</keyword>
<evidence type="ECO:0000256" key="1">
    <source>
        <dbReference type="SAM" id="Phobius"/>
    </source>
</evidence>
<proteinExistence type="predicted"/>
<dbReference type="InterPro" id="IPR029044">
    <property type="entry name" value="Nucleotide-diphossugar_trans"/>
</dbReference>
<dbReference type="EMBL" id="RBLJ01000001">
    <property type="protein sequence ID" value="RKS66675.1"/>
    <property type="molecule type" value="Genomic_DNA"/>
</dbReference>
<reference evidence="2 3" key="1">
    <citation type="submission" date="2018-10" db="EMBL/GenBank/DDBJ databases">
        <title>Genomic Encyclopedia of Archaeal and Bacterial Type Strains, Phase II (KMG-II): from individual species to whole genera.</title>
        <authorList>
            <person name="Goeker M."/>
        </authorList>
    </citation>
    <scope>NUCLEOTIDE SEQUENCE [LARGE SCALE GENOMIC DNA]</scope>
    <source>
        <strain evidence="2 3">DSM 15149</strain>
    </source>
</reference>
<gene>
    <name evidence="2" type="ORF">BDD30_1008</name>
</gene>
<evidence type="ECO:0000313" key="3">
    <source>
        <dbReference type="Proteomes" id="UP000280955"/>
    </source>
</evidence>
<evidence type="ECO:0000313" key="2">
    <source>
        <dbReference type="EMBL" id="RKS66675.1"/>
    </source>
</evidence>
<keyword evidence="1" id="KW-1133">Transmembrane helix</keyword>
<protein>
    <recommendedName>
        <fullName evidence="4">Glycosyltransferase 2-like domain-containing protein</fullName>
    </recommendedName>
</protein>
<comment type="caution">
    <text evidence="2">The sequence shown here is derived from an EMBL/GenBank/DDBJ whole genome shotgun (WGS) entry which is preliminary data.</text>
</comment>
<name>A0ABX9ST57_9GAMM</name>
<accession>A0ABX9ST57</accession>
<dbReference type="SUPFAM" id="SSF53448">
    <property type="entry name" value="Nucleotide-diphospho-sugar transferases"/>
    <property type="match status" value="1"/>
</dbReference>
<sequence>MNIVILLGYNMMNIFEVMQKQISKCYVKGNNWNYSKHKDIYLHFSDECCYEVELKECAQLSYIKNVDSIILLPTLWGRCDKSEILEAIQRGIEQCIKFNSVLMVSIQSNYNHREDIIDSVQKLLNENEVYDKLILFLTDVRSKAYSINQTVLLARRINCSAVGWMDDDVILSDDAFLHLYEDLRRREFIGSSGALKYPTPKKYPTSKFLNFAKNKMSTKKTKYPHGCCMMVGVSSIKNLIPARYICDDGFFFFELLDMKLENPQNNMRIVEESICQHYVGGNVKDTYFRIRRSIISTVVYCADYPLDKCLYYLKEVQFNGLFPAMFINVSIKDNIIKSVFKFIFLIWHVVILIELFIRRFSGNPLREIAWSAYSWEKTKSLKEKNLYLINKIVLSN</sequence>
<keyword evidence="1" id="KW-0472">Membrane</keyword>
<keyword evidence="3" id="KW-1185">Reference proteome</keyword>
<dbReference type="RefSeq" id="WP_339374576.1">
    <property type="nucleotide sequence ID" value="NZ_CAWLKN010000001.1"/>
</dbReference>
<feature type="transmembrane region" description="Helical" evidence="1">
    <location>
        <begin position="339"/>
        <end position="357"/>
    </location>
</feature>
<organism evidence="2 3">
    <name type="scientific">Photorhabdus asymbiotica</name>
    <dbReference type="NCBI Taxonomy" id="291112"/>
    <lineage>
        <taxon>Bacteria</taxon>
        <taxon>Pseudomonadati</taxon>
        <taxon>Pseudomonadota</taxon>
        <taxon>Gammaproteobacteria</taxon>
        <taxon>Enterobacterales</taxon>
        <taxon>Morganellaceae</taxon>
        <taxon>Photorhabdus</taxon>
    </lineage>
</organism>